<gene>
    <name evidence="1" type="ORF">dnm_100630</name>
</gene>
<evidence type="ECO:0000313" key="2">
    <source>
        <dbReference type="Proteomes" id="UP000663722"/>
    </source>
</evidence>
<keyword evidence="2" id="KW-1185">Reference proteome</keyword>
<accession>A0A975BYF7</accession>
<dbReference type="EMBL" id="CP061800">
    <property type="protein sequence ID" value="QTA93953.1"/>
    <property type="molecule type" value="Genomic_DNA"/>
</dbReference>
<dbReference type="Proteomes" id="UP000663722">
    <property type="component" value="Chromosome"/>
</dbReference>
<dbReference type="AlphaFoldDB" id="A0A975BYF7"/>
<organism evidence="1 2">
    <name type="scientific">Desulfonema magnum</name>
    <dbReference type="NCBI Taxonomy" id="45655"/>
    <lineage>
        <taxon>Bacteria</taxon>
        <taxon>Pseudomonadati</taxon>
        <taxon>Thermodesulfobacteriota</taxon>
        <taxon>Desulfobacteria</taxon>
        <taxon>Desulfobacterales</taxon>
        <taxon>Desulfococcaceae</taxon>
        <taxon>Desulfonema</taxon>
    </lineage>
</organism>
<dbReference type="KEGG" id="dmm:dnm_100630"/>
<name>A0A975BYF7_9BACT</name>
<proteinExistence type="predicted"/>
<sequence>MDMTADRRMKRIFSADGKSPDPLREDYKNRLNTWGLSIRGGHFGSASVC</sequence>
<protein>
    <submittedName>
        <fullName evidence="1">Uncharacterized protein</fullName>
    </submittedName>
</protein>
<evidence type="ECO:0000313" key="1">
    <source>
        <dbReference type="EMBL" id="QTA93953.1"/>
    </source>
</evidence>
<reference evidence="1" key="1">
    <citation type="journal article" date="2021" name="Microb. Physiol.">
        <title>Proteogenomic Insights into the Physiology of Marine, Sulfate-Reducing, Filamentous Desulfonema limicola and Desulfonema magnum.</title>
        <authorList>
            <person name="Schnaars V."/>
            <person name="Wohlbrand L."/>
            <person name="Scheve S."/>
            <person name="Hinrichs C."/>
            <person name="Reinhardt R."/>
            <person name="Rabus R."/>
        </authorList>
    </citation>
    <scope>NUCLEOTIDE SEQUENCE</scope>
    <source>
        <strain evidence="1">4be13</strain>
    </source>
</reference>